<evidence type="ECO:0000256" key="1">
    <source>
        <dbReference type="SAM" id="MobiDB-lite"/>
    </source>
</evidence>
<name>A0A644XR82_9ZZZZ</name>
<dbReference type="InterPro" id="IPR011055">
    <property type="entry name" value="Dup_hybrid_motif"/>
</dbReference>
<dbReference type="CDD" id="cd12797">
    <property type="entry name" value="M23_peptidase"/>
    <property type="match status" value="1"/>
</dbReference>
<comment type="caution">
    <text evidence="4">The sequence shown here is derived from an EMBL/GenBank/DDBJ whole genome shotgun (WGS) entry which is preliminary data.</text>
</comment>
<dbReference type="PANTHER" id="PTHR21666:SF290">
    <property type="entry name" value="PEPTIDASE M23 DOMAIN PROTEIN"/>
    <property type="match status" value="1"/>
</dbReference>
<evidence type="ECO:0000259" key="3">
    <source>
        <dbReference type="Pfam" id="PF01551"/>
    </source>
</evidence>
<keyword evidence="2" id="KW-0472">Membrane</keyword>
<feature type="transmembrane region" description="Helical" evidence="2">
    <location>
        <begin position="39"/>
        <end position="59"/>
    </location>
</feature>
<keyword evidence="2" id="KW-1133">Transmembrane helix</keyword>
<dbReference type="Gene3D" id="2.70.70.10">
    <property type="entry name" value="Glucose Permease (Domain IIA)"/>
    <property type="match status" value="1"/>
</dbReference>
<feature type="domain" description="M23ase beta-sheet core" evidence="3">
    <location>
        <begin position="236"/>
        <end position="331"/>
    </location>
</feature>
<proteinExistence type="predicted"/>
<dbReference type="InterPro" id="IPR050570">
    <property type="entry name" value="Cell_wall_metabolism_enzyme"/>
</dbReference>
<feature type="region of interest" description="Disordered" evidence="1">
    <location>
        <begin position="1"/>
        <end position="31"/>
    </location>
</feature>
<dbReference type="PANTHER" id="PTHR21666">
    <property type="entry name" value="PEPTIDASE-RELATED"/>
    <property type="match status" value="1"/>
</dbReference>
<feature type="compositionally biased region" description="Low complexity" evidence="1">
    <location>
        <begin position="154"/>
        <end position="167"/>
    </location>
</feature>
<feature type="compositionally biased region" description="Polar residues" evidence="1">
    <location>
        <begin position="1"/>
        <end position="19"/>
    </location>
</feature>
<dbReference type="SUPFAM" id="SSF51261">
    <property type="entry name" value="Duplicated hybrid motif"/>
    <property type="match status" value="1"/>
</dbReference>
<keyword evidence="2" id="KW-0812">Transmembrane</keyword>
<sequence length="338" mass="36286">MTSRQTGQKISQMYSNRTGYRTGRRKASQPLSGAEKRRLAQFLVCGTVFVLLVAVKLLLPARVQWLSQHVGGALERSVDVTEVFSAVGRMFAGEEDGGWEDLYQSVFHPEDAAAVPTGVVEDVAQPGSLAIHGQLKSSDSWLTAPPLQDAPKLETSSETPSEVSPSSGADAEPEANPQSKTGSAQKLSYILYSNQTLPDNVSMEQKVLGFDYCTPVMGTMSSDFGYREHPIEGDEKFHYGLDIAADEGTVIDCFANGTVTAVGESSSYGKYIIVDHSGGFSTLYAHCSRITVSSGSAVKEGQKIGEVGQTGEATGPHLHFELHAGDTYLDPVYYVSLS</sequence>
<protein>
    <recommendedName>
        <fullName evidence="3">M23ase beta-sheet core domain-containing protein</fullName>
    </recommendedName>
</protein>
<organism evidence="4">
    <name type="scientific">bioreactor metagenome</name>
    <dbReference type="NCBI Taxonomy" id="1076179"/>
    <lineage>
        <taxon>unclassified sequences</taxon>
        <taxon>metagenomes</taxon>
        <taxon>ecological metagenomes</taxon>
    </lineage>
</organism>
<dbReference type="EMBL" id="VSSQ01003040">
    <property type="protein sequence ID" value="MPM18742.1"/>
    <property type="molecule type" value="Genomic_DNA"/>
</dbReference>
<evidence type="ECO:0000256" key="2">
    <source>
        <dbReference type="SAM" id="Phobius"/>
    </source>
</evidence>
<gene>
    <name evidence="4" type="ORF">SDC9_65157</name>
</gene>
<dbReference type="InterPro" id="IPR016047">
    <property type="entry name" value="M23ase_b-sheet_dom"/>
</dbReference>
<evidence type="ECO:0000313" key="4">
    <source>
        <dbReference type="EMBL" id="MPM18742.1"/>
    </source>
</evidence>
<accession>A0A644XR82</accession>
<feature type="region of interest" description="Disordered" evidence="1">
    <location>
        <begin position="142"/>
        <end position="182"/>
    </location>
</feature>
<dbReference type="Pfam" id="PF01551">
    <property type="entry name" value="Peptidase_M23"/>
    <property type="match status" value="1"/>
</dbReference>
<dbReference type="AlphaFoldDB" id="A0A644XR82"/>
<dbReference type="GO" id="GO:0004222">
    <property type="term" value="F:metalloendopeptidase activity"/>
    <property type="evidence" value="ECO:0007669"/>
    <property type="project" value="TreeGrafter"/>
</dbReference>
<reference evidence="4" key="1">
    <citation type="submission" date="2019-08" db="EMBL/GenBank/DDBJ databases">
        <authorList>
            <person name="Kucharzyk K."/>
            <person name="Murdoch R.W."/>
            <person name="Higgins S."/>
            <person name="Loffler F."/>
        </authorList>
    </citation>
    <scope>NUCLEOTIDE SEQUENCE</scope>
</reference>